<dbReference type="InterPro" id="IPR008274">
    <property type="entry name" value="AldOxase/xan_DH_MoCoBD1"/>
</dbReference>
<feature type="domain" description="Aldehyde oxidase/xanthine dehydrogenase a/b hammerhead" evidence="1">
    <location>
        <begin position="218"/>
        <end position="308"/>
    </location>
</feature>
<dbReference type="PANTHER" id="PTHR47495:SF3">
    <property type="entry name" value="BLR6219 PROTEIN"/>
    <property type="match status" value="1"/>
</dbReference>
<dbReference type="InterPro" id="IPR037165">
    <property type="entry name" value="AldOxase/xan_DH_Mopterin-bd_sf"/>
</dbReference>
<dbReference type="GO" id="GO:0016491">
    <property type="term" value="F:oxidoreductase activity"/>
    <property type="evidence" value="ECO:0007669"/>
    <property type="project" value="InterPro"/>
</dbReference>
<dbReference type="PANTHER" id="PTHR47495">
    <property type="entry name" value="ALDEHYDE DEHYDROGENASE"/>
    <property type="match status" value="1"/>
</dbReference>
<dbReference type="RefSeq" id="WP_187967541.1">
    <property type="nucleotide sequence ID" value="NZ_JACVDC010000115.1"/>
</dbReference>
<dbReference type="InterPro" id="IPR012368">
    <property type="entry name" value="OxRdtase_Mopterin-bd_su_IorB"/>
</dbReference>
<dbReference type="InterPro" id="IPR052516">
    <property type="entry name" value="N-heterocyclic_Hydroxylase"/>
</dbReference>
<accession>A0A926JWF2</accession>
<name>A0A926JWF2_9FLAO</name>
<dbReference type="AlphaFoldDB" id="A0A926JWF2"/>
<protein>
    <submittedName>
        <fullName evidence="2">Xanthine dehydrogenase family protein molybdopterin-binding subunit</fullName>
    </submittedName>
</protein>
<dbReference type="Proteomes" id="UP000653730">
    <property type="component" value="Unassembled WGS sequence"/>
</dbReference>
<organism evidence="2 3">
    <name type="scientific">Sinomicrobium weinanense</name>
    <dbReference type="NCBI Taxonomy" id="2842200"/>
    <lineage>
        <taxon>Bacteria</taxon>
        <taxon>Pseudomonadati</taxon>
        <taxon>Bacteroidota</taxon>
        <taxon>Flavobacteriia</taxon>
        <taxon>Flavobacteriales</taxon>
        <taxon>Flavobacteriaceae</taxon>
        <taxon>Sinomicrobium</taxon>
    </lineage>
</organism>
<proteinExistence type="predicted"/>
<dbReference type="Pfam" id="PF02738">
    <property type="entry name" value="MoCoBD_1"/>
    <property type="match status" value="1"/>
</dbReference>
<gene>
    <name evidence="2" type="ORF">IBL28_20825</name>
</gene>
<evidence type="ECO:0000313" key="2">
    <source>
        <dbReference type="EMBL" id="MBC9798423.1"/>
    </source>
</evidence>
<dbReference type="Gene3D" id="3.30.365.10">
    <property type="entry name" value="Aldehyde oxidase/xanthine dehydrogenase, molybdopterin binding domain"/>
    <property type="match status" value="4"/>
</dbReference>
<dbReference type="PIRSF" id="PIRSF036389">
    <property type="entry name" value="IOR_B"/>
    <property type="match status" value="1"/>
</dbReference>
<dbReference type="InterPro" id="IPR046867">
    <property type="entry name" value="AldOxase/xan_DH_MoCoBD2"/>
</dbReference>
<dbReference type="EMBL" id="JACVDC010000115">
    <property type="protein sequence ID" value="MBC9798423.1"/>
    <property type="molecule type" value="Genomic_DNA"/>
</dbReference>
<reference evidence="2 3" key="1">
    <citation type="submission" date="2020-09" db="EMBL/GenBank/DDBJ databases">
        <title>Sinomicrobium weinanense sp. nov., a halophilic bacteria isolated from saline-alkali soil.</title>
        <authorList>
            <person name="Wu P."/>
            <person name="Ren H."/>
            <person name="Mei Y."/>
            <person name="Liang Y."/>
            <person name="Chen Z."/>
        </authorList>
    </citation>
    <scope>NUCLEOTIDE SEQUENCE [LARGE SCALE GENOMIC DNA]</scope>
    <source>
        <strain evidence="2 3">FJxs</strain>
    </source>
</reference>
<sequence>MKSITHPEKTKENTRIYKPGRRDFLKLGSLAATGLVLGVNFSCKDRKKGGEVTTFTANVYLSITSEGKVIITAHRSEMGQGVRTSLPMIVADELGADWEKVEIVQAQGDEEKYGNQNTDGSFSVRMFYKPMREAGATARLLLIRAATQQWGVPEGECSTDNGKVVHKTSGKELGFGELVEAAASLAVPEIEEVPLKDPSEFKMIGKGMPIVDLQDIVTGNAVYGMDAVVPDMKIAVIQRCPVVGGTVKSVNDEAALAVDGVLQVITLKGAGIPPQLNKPLSGVAVIAENTWAAIQGKKALDIEWDLGPNAGYDSEKQQQELLESTKNKGTVRRERGDFDQALRGASKTIERTYLAPYFAHGTIEPPNALARVQEGKCEIWAPTQHPQFARNSVAEALGMDVGNVAVNVTLIGGGFGRKSKPDFIVEAALLAQKSGHPVRVQWTREDDIQHDFYHALSAQRIKAVIDKDNKVAGWNHHTTFPSIGATSNAEAIQPSDGELGLGCVDFPYDVPDIRIETHDAKAHLRIGWLRSVSNIHHAFAIGGMLDEIAEARKMDPVANALDMLGADRNITFTEEMPGGKYENYGEPIENYSWETGRLRQVIERVAKNSGWGKEMPEGYALGFTAHRSFLTYVACVVEVAVDDKNRITIPNVYYSLDCGLAVNTDRIRSQFEGGSQFAASLALNSEITVKDGQVQQDNFDTYRIVRMPQSPQKIHVDIVESDAKPTGVGEPPVPPFIPALCNAVYKATGKRIYKLPIDLKA</sequence>
<keyword evidence="3" id="KW-1185">Reference proteome</keyword>
<evidence type="ECO:0000313" key="3">
    <source>
        <dbReference type="Proteomes" id="UP000653730"/>
    </source>
</evidence>
<evidence type="ECO:0000259" key="1">
    <source>
        <dbReference type="SMART" id="SM01008"/>
    </source>
</evidence>
<dbReference type="InterPro" id="IPR000674">
    <property type="entry name" value="Ald_Oxase/Xan_DH_a/b"/>
</dbReference>
<comment type="caution">
    <text evidence="2">The sequence shown here is derived from an EMBL/GenBank/DDBJ whole genome shotgun (WGS) entry which is preliminary data.</text>
</comment>
<dbReference type="SUPFAM" id="SSF56003">
    <property type="entry name" value="Molybdenum cofactor-binding domain"/>
    <property type="match status" value="2"/>
</dbReference>
<dbReference type="Pfam" id="PF20256">
    <property type="entry name" value="MoCoBD_2"/>
    <property type="match status" value="2"/>
</dbReference>
<dbReference type="Gene3D" id="3.90.1170.50">
    <property type="entry name" value="Aldehyde oxidase/xanthine dehydrogenase, a/b hammerhead"/>
    <property type="match status" value="1"/>
</dbReference>
<dbReference type="SMART" id="SM01008">
    <property type="entry name" value="Ald_Xan_dh_C"/>
    <property type="match status" value="1"/>
</dbReference>